<name>A0A015YIC0_BACFG</name>
<dbReference type="PANTHER" id="PTHR21197:SF0">
    <property type="entry name" value="UDP-GALACTOPYRANOSE MUTASE"/>
    <property type="match status" value="1"/>
</dbReference>
<evidence type="ECO:0000313" key="2">
    <source>
        <dbReference type="Proteomes" id="UP000022272"/>
    </source>
</evidence>
<accession>A0A015YIC0</accession>
<dbReference type="SUPFAM" id="SSF51905">
    <property type="entry name" value="FAD/NAD(P)-binding domain"/>
    <property type="match status" value="1"/>
</dbReference>
<sequence length="432" mass="49982">MEKYIENIILGAGFAGLGAAHAFTEKGLKCTIIEKDNTFGGLCGNFVIDGFRFDRFVHVSFSKIDEVNKLFWESCGGDKGMIKHIPNPYNIYKKRWIKHPVQNNLYPLTEEEKKLVIDDFLSRPKMTEENKPENYEQWLRLQYGNYFAEHFSMVYTRKYWMKNACELRTEWTGARFYQPSVEEVIEGSKTSETPVTYYAKEQFYPKEGGFKTFVKKIAEESDIIYNSCVIAINPDNKTIIVHNDKCTINYKYKRLISSLPLPELLRMLDNVPDYVIDATNKLEATSGYHISIALKTQNIPPYMWWYVYDEDILSARVYSPSIKSPNNTPKGCSSLQMEVYCKEGKYSESELLDGTVGKLIELDIIKEEDILFTHVGFEKYGNIIFTKSIFEDRKVVRDYLSSVGIETIGRFGEWDYLWSDQSLASGLSIKIL</sequence>
<evidence type="ECO:0000313" key="1">
    <source>
        <dbReference type="EMBL" id="EXZ46185.1"/>
    </source>
</evidence>
<protein>
    <submittedName>
        <fullName evidence="1">Flavin containing amine oxidoreductase family protein</fullName>
    </submittedName>
</protein>
<proteinExistence type="predicted"/>
<dbReference type="RefSeq" id="WP_032569843.1">
    <property type="nucleotide sequence ID" value="NZ_JGDM01000013.1"/>
</dbReference>
<dbReference type="AlphaFoldDB" id="A0A015YIC0"/>
<dbReference type="PANTHER" id="PTHR21197">
    <property type="entry name" value="UDP-GALACTOPYRANOSE MUTASE"/>
    <property type="match status" value="1"/>
</dbReference>
<organism evidence="1 2">
    <name type="scientific">Bacteroides fragilis str. 2-F-2 #4</name>
    <dbReference type="NCBI Taxonomy" id="1339280"/>
    <lineage>
        <taxon>Bacteria</taxon>
        <taxon>Pseudomonadati</taxon>
        <taxon>Bacteroidota</taxon>
        <taxon>Bacteroidia</taxon>
        <taxon>Bacteroidales</taxon>
        <taxon>Bacteroidaceae</taxon>
        <taxon>Bacteroides</taxon>
    </lineage>
</organism>
<gene>
    <name evidence="1" type="ORF">M076_0741</name>
</gene>
<dbReference type="GO" id="GO:0005829">
    <property type="term" value="C:cytosol"/>
    <property type="evidence" value="ECO:0007669"/>
    <property type="project" value="TreeGrafter"/>
</dbReference>
<dbReference type="Pfam" id="PF13450">
    <property type="entry name" value="NAD_binding_8"/>
    <property type="match status" value="1"/>
</dbReference>
<reference evidence="1 2" key="1">
    <citation type="submission" date="2014-02" db="EMBL/GenBank/DDBJ databases">
        <authorList>
            <person name="Sears C."/>
            <person name="Carroll K."/>
            <person name="Sack B.R."/>
            <person name="Qadri F."/>
            <person name="Myers L.L."/>
            <person name="Chung G.-T."/>
            <person name="Escheverria P."/>
            <person name="Fraser C.M."/>
            <person name="Sadzewicz L."/>
            <person name="Shefchek K.A."/>
            <person name="Tallon L."/>
            <person name="Das S.P."/>
            <person name="Daugherty S."/>
            <person name="Mongodin E.F."/>
        </authorList>
    </citation>
    <scope>NUCLEOTIDE SEQUENCE [LARGE SCALE GENOMIC DNA]</scope>
    <source>
        <strain evidence="1 2">2-F-2 #4</strain>
    </source>
</reference>
<dbReference type="GO" id="GO:0050660">
    <property type="term" value="F:flavin adenine dinucleotide binding"/>
    <property type="evidence" value="ECO:0007669"/>
    <property type="project" value="TreeGrafter"/>
</dbReference>
<dbReference type="InterPro" id="IPR036188">
    <property type="entry name" value="FAD/NAD-bd_sf"/>
</dbReference>
<dbReference type="Proteomes" id="UP000022272">
    <property type="component" value="Unassembled WGS sequence"/>
</dbReference>
<comment type="caution">
    <text evidence="1">The sequence shown here is derived from an EMBL/GenBank/DDBJ whole genome shotgun (WGS) entry which is preliminary data.</text>
</comment>
<dbReference type="PATRIC" id="fig|1339280.3.peg.718"/>
<dbReference type="GO" id="GO:0008767">
    <property type="term" value="F:UDP-galactopyranose mutase activity"/>
    <property type="evidence" value="ECO:0007669"/>
    <property type="project" value="TreeGrafter"/>
</dbReference>
<dbReference type="Gene3D" id="3.50.50.60">
    <property type="entry name" value="FAD/NAD(P)-binding domain"/>
    <property type="match status" value="1"/>
</dbReference>
<dbReference type="EMBL" id="JGDM01000013">
    <property type="protein sequence ID" value="EXZ46185.1"/>
    <property type="molecule type" value="Genomic_DNA"/>
</dbReference>